<name>A0A8S5M574_9CAUD</name>
<evidence type="ECO:0000256" key="1">
    <source>
        <dbReference type="SAM" id="MobiDB-lite"/>
    </source>
</evidence>
<proteinExistence type="predicted"/>
<feature type="compositionally biased region" description="Basic and acidic residues" evidence="1">
    <location>
        <begin position="654"/>
        <end position="663"/>
    </location>
</feature>
<sequence>MDRIDLYLHRNIPEYYANNNRENELVSKFTTLYEMSKSARDKHEQVNPKNLAKWRKAYLGTLNALDIKTGEESQRKARQLKKIVYETIESKIDNSLPMPKMVPRYKTDLYLVDRTESYLKYEADTILAKEINDRSERATYIDGTCWYKVWWDSLDNTHERSGNVKIDIRLADEIVPQPGVRDYKQLEYIFERQQLSISKIYDLYGRYITPQSDETNVVPVVSCYYLNDDHIVGLFMWAEHSRQVICNEKDWQIRKLRTCTKCGQVVPQGDVCPVCGATTFKYKNAVKEILSEPIMEMYNPYQAGDTTDKAQDNYEPREFLSAGTEIPFYQVRQLPFVPRNAISSIDCLYGISEVWVALDEQDMANKLYTKAADKALKSGTLMTKPKRMKLRDEDETLKIAGIDSPEEATMVQAKPIICDISQDIVLASQMYQNARDASGITDSFQGKTDNTATSGKAKQYAAAQSAGRIESLRVMKANAFAGVYELILKYLLAFSDEERIFTKVLPDGQEIELMWNKYMFLAKDKYGVIYYRDDFKFATDSASTLSQNRVAMWQEIQDKAINGLLGNVADPRTLELYWNMLNELQYPLAKVAIAGIKANNQHLSFEFEQALLQDQEALQAAASIIASKQEQRGGARPNSGPEGNGATHTTNAERTNERNRSQNRETPALSAQQMAGGNT</sequence>
<accession>A0A8S5M574</accession>
<feature type="region of interest" description="Disordered" evidence="1">
    <location>
        <begin position="628"/>
        <end position="679"/>
    </location>
</feature>
<feature type="compositionally biased region" description="Polar residues" evidence="1">
    <location>
        <begin position="669"/>
        <end position="679"/>
    </location>
</feature>
<protein>
    <submittedName>
        <fullName evidence="2">Portal protein</fullName>
    </submittedName>
</protein>
<dbReference type="EMBL" id="BK014826">
    <property type="protein sequence ID" value="DAD77453.1"/>
    <property type="molecule type" value="Genomic_DNA"/>
</dbReference>
<evidence type="ECO:0000313" key="2">
    <source>
        <dbReference type="EMBL" id="DAD77453.1"/>
    </source>
</evidence>
<organism evidence="2">
    <name type="scientific">Podoviridae sp. ctaNW81</name>
    <dbReference type="NCBI Taxonomy" id="2826562"/>
    <lineage>
        <taxon>Viruses</taxon>
        <taxon>Duplodnaviria</taxon>
        <taxon>Heunggongvirae</taxon>
        <taxon>Uroviricota</taxon>
        <taxon>Caudoviricetes</taxon>
    </lineage>
</organism>
<reference evidence="2" key="1">
    <citation type="journal article" date="2021" name="Proc. Natl. Acad. Sci. U.S.A.">
        <title>A Catalog of Tens of Thousands of Viruses from Human Metagenomes Reveals Hidden Associations with Chronic Diseases.</title>
        <authorList>
            <person name="Tisza M.J."/>
            <person name="Buck C.B."/>
        </authorList>
    </citation>
    <scope>NUCLEOTIDE SEQUENCE</scope>
    <source>
        <strain evidence="2">CtaNW81</strain>
    </source>
</reference>